<evidence type="ECO:0000313" key="2">
    <source>
        <dbReference type="Proteomes" id="UP000077349"/>
    </source>
</evidence>
<protein>
    <submittedName>
        <fullName evidence="1">Zn-dependent hydrolase, including glyoxylase</fullName>
    </submittedName>
</protein>
<proteinExistence type="predicted"/>
<reference evidence="1 2" key="1">
    <citation type="submission" date="2016-03" db="EMBL/GenBank/DDBJ databases">
        <title>Draft genome sequence of Acetobacter malorum CECT 7742, a strain isolated from strawberry vinegar.</title>
        <authorList>
            <person name="Sainz F."/>
            <person name="Mas A."/>
            <person name="Torija M.J."/>
        </authorList>
    </citation>
    <scope>NUCLEOTIDE SEQUENCE [LARGE SCALE GENOMIC DNA]</scope>
    <source>
        <strain evidence="1 2">CECT 7742</strain>
    </source>
</reference>
<name>A0A177GH42_9PROT</name>
<organism evidence="1 2">
    <name type="scientific">Acetobacter malorum</name>
    <dbReference type="NCBI Taxonomy" id="178901"/>
    <lineage>
        <taxon>Bacteria</taxon>
        <taxon>Pseudomonadati</taxon>
        <taxon>Pseudomonadota</taxon>
        <taxon>Alphaproteobacteria</taxon>
        <taxon>Acetobacterales</taxon>
        <taxon>Acetobacteraceae</taxon>
        <taxon>Acetobacter</taxon>
    </lineage>
</organism>
<comment type="caution">
    <text evidence="1">The sequence shown here is derived from an EMBL/GenBank/DDBJ whole genome shotgun (WGS) entry which is preliminary data.</text>
</comment>
<dbReference type="Proteomes" id="UP000077349">
    <property type="component" value="Unassembled WGS sequence"/>
</dbReference>
<dbReference type="GO" id="GO:0016787">
    <property type="term" value="F:hydrolase activity"/>
    <property type="evidence" value="ECO:0007669"/>
    <property type="project" value="UniProtKB-KW"/>
</dbReference>
<dbReference type="AlphaFoldDB" id="A0A177GH42"/>
<sequence length="30" mass="3188">MTDAPIAAATAQILNAERSPAQKPVVKTFF</sequence>
<accession>A0A177GH42</accession>
<gene>
    <name evidence="1" type="ORF">Amal_00005</name>
</gene>
<evidence type="ECO:0000313" key="1">
    <source>
        <dbReference type="EMBL" id="OAG78674.1"/>
    </source>
</evidence>
<dbReference type="EMBL" id="LVHD01000001">
    <property type="protein sequence ID" value="OAG78674.1"/>
    <property type="molecule type" value="Genomic_DNA"/>
</dbReference>
<keyword evidence="1" id="KW-0378">Hydrolase</keyword>